<keyword evidence="5" id="KW-1185">Reference proteome</keyword>
<dbReference type="Gene3D" id="4.10.240.10">
    <property type="entry name" value="Zn(2)-C6 fungal-type DNA-binding domain"/>
    <property type="match status" value="1"/>
</dbReference>
<feature type="compositionally biased region" description="Low complexity" evidence="2">
    <location>
        <begin position="13"/>
        <end position="25"/>
    </location>
</feature>
<gene>
    <name evidence="4" type="ORF">C8A03DRAFT_36493</name>
</gene>
<reference evidence="4" key="1">
    <citation type="journal article" date="2023" name="Mol. Phylogenet. Evol.">
        <title>Genome-scale phylogeny and comparative genomics of the fungal order Sordariales.</title>
        <authorList>
            <person name="Hensen N."/>
            <person name="Bonometti L."/>
            <person name="Westerberg I."/>
            <person name="Brannstrom I.O."/>
            <person name="Guillou S."/>
            <person name="Cros-Aarteil S."/>
            <person name="Calhoun S."/>
            <person name="Haridas S."/>
            <person name="Kuo A."/>
            <person name="Mondo S."/>
            <person name="Pangilinan J."/>
            <person name="Riley R."/>
            <person name="LaButti K."/>
            <person name="Andreopoulos B."/>
            <person name="Lipzen A."/>
            <person name="Chen C."/>
            <person name="Yan M."/>
            <person name="Daum C."/>
            <person name="Ng V."/>
            <person name="Clum A."/>
            <person name="Steindorff A."/>
            <person name="Ohm R.A."/>
            <person name="Martin F."/>
            <person name="Silar P."/>
            <person name="Natvig D.O."/>
            <person name="Lalanne C."/>
            <person name="Gautier V."/>
            <person name="Ament-Velasquez S.L."/>
            <person name="Kruys A."/>
            <person name="Hutchinson M.I."/>
            <person name="Powell A.J."/>
            <person name="Barry K."/>
            <person name="Miller A.N."/>
            <person name="Grigoriev I.V."/>
            <person name="Debuchy R."/>
            <person name="Gladieux P."/>
            <person name="Hiltunen Thoren M."/>
            <person name="Johannesson H."/>
        </authorList>
    </citation>
    <scope>NUCLEOTIDE SEQUENCE</scope>
    <source>
        <strain evidence="4">CBS 532.94</strain>
    </source>
</reference>
<evidence type="ECO:0000313" key="5">
    <source>
        <dbReference type="Proteomes" id="UP001303760"/>
    </source>
</evidence>
<dbReference type="InterPro" id="IPR053181">
    <property type="entry name" value="EcdB-like_regulator"/>
</dbReference>
<dbReference type="GO" id="GO:0008270">
    <property type="term" value="F:zinc ion binding"/>
    <property type="evidence" value="ECO:0007669"/>
    <property type="project" value="InterPro"/>
</dbReference>
<accession>A0AAN7C588</accession>
<dbReference type="CDD" id="cd00067">
    <property type="entry name" value="GAL4"/>
    <property type="match status" value="1"/>
</dbReference>
<evidence type="ECO:0000313" key="4">
    <source>
        <dbReference type="EMBL" id="KAK4235648.1"/>
    </source>
</evidence>
<dbReference type="Pfam" id="PF00172">
    <property type="entry name" value="Zn_clus"/>
    <property type="match status" value="1"/>
</dbReference>
<comment type="caution">
    <text evidence="4">The sequence shown here is derived from an EMBL/GenBank/DDBJ whole genome shotgun (WGS) entry which is preliminary data.</text>
</comment>
<evidence type="ECO:0000256" key="1">
    <source>
        <dbReference type="ARBA" id="ARBA00023242"/>
    </source>
</evidence>
<reference evidence="4" key="2">
    <citation type="submission" date="2023-05" db="EMBL/GenBank/DDBJ databases">
        <authorList>
            <consortium name="Lawrence Berkeley National Laboratory"/>
            <person name="Steindorff A."/>
            <person name="Hensen N."/>
            <person name="Bonometti L."/>
            <person name="Westerberg I."/>
            <person name="Brannstrom I.O."/>
            <person name="Guillou S."/>
            <person name="Cros-Aarteil S."/>
            <person name="Calhoun S."/>
            <person name="Haridas S."/>
            <person name="Kuo A."/>
            <person name="Mondo S."/>
            <person name="Pangilinan J."/>
            <person name="Riley R."/>
            <person name="Labutti K."/>
            <person name="Andreopoulos B."/>
            <person name="Lipzen A."/>
            <person name="Chen C."/>
            <person name="Yanf M."/>
            <person name="Daum C."/>
            <person name="Ng V."/>
            <person name="Clum A."/>
            <person name="Ohm R."/>
            <person name="Martin F."/>
            <person name="Silar P."/>
            <person name="Natvig D."/>
            <person name="Lalanne C."/>
            <person name="Gautier V."/>
            <person name="Ament-Velasquez S.L."/>
            <person name="Kruys A."/>
            <person name="Hutchinson M.I."/>
            <person name="Powell A.J."/>
            <person name="Barry K."/>
            <person name="Miller A.N."/>
            <person name="Grigoriev I.V."/>
            <person name="Debuchy R."/>
            <person name="Gladieux P."/>
            <person name="Thoren M.H."/>
            <person name="Johannesson H."/>
        </authorList>
    </citation>
    <scope>NUCLEOTIDE SEQUENCE</scope>
    <source>
        <strain evidence="4">CBS 532.94</strain>
    </source>
</reference>
<evidence type="ECO:0000256" key="2">
    <source>
        <dbReference type="SAM" id="MobiDB-lite"/>
    </source>
</evidence>
<dbReference type="PANTHER" id="PTHR47785">
    <property type="entry name" value="ZN(II)2CYS6 TRANSCRIPTION FACTOR (EUROFUNG)-RELATED-RELATED"/>
    <property type="match status" value="1"/>
</dbReference>
<keyword evidence="1" id="KW-0539">Nucleus</keyword>
<dbReference type="SMART" id="SM00066">
    <property type="entry name" value="GAL4"/>
    <property type="match status" value="1"/>
</dbReference>
<dbReference type="InterPro" id="IPR036864">
    <property type="entry name" value="Zn2-C6_fun-type_DNA-bd_sf"/>
</dbReference>
<dbReference type="AlphaFoldDB" id="A0AAN7C588"/>
<dbReference type="PROSITE" id="PS50048">
    <property type="entry name" value="ZN2_CY6_FUNGAL_2"/>
    <property type="match status" value="1"/>
</dbReference>
<proteinExistence type="predicted"/>
<dbReference type="EMBL" id="MU860249">
    <property type="protein sequence ID" value="KAK4235648.1"/>
    <property type="molecule type" value="Genomic_DNA"/>
</dbReference>
<sequence length="248" mass="27287">MAEQDFPSPFGVPADANPPASNPDAPARKSRSRTTTACNACRARRTKCDRRRPTCGYCRNRELECHFEQSQTSSASRVETELAAINRRLYYIASSLHAAYPIHPHQQPSPVVDPDDQSHTESHAVTGVERSPFQLLVTDCMMEVLGLGPVFAQELVRLERGMAPSAAIGHAARLRFIQQQQALAALDAFSAHVHVWYPILRPGFSERYIRVLSGPLTPGPESCLVLAVAAVGALAQEDHQSGQEHYHN</sequence>
<dbReference type="PANTHER" id="PTHR47785:SF3">
    <property type="entry name" value="ZN(2)-C6 FUNGAL-TYPE DOMAIN-CONTAINING PROTEIN"/>
    <property type="match status" value="1"/>
</dbReference>
<organism evidence="4 5">
    <name type="scientific">Achaetomium macrosporum</name>
    <dbReference type="NCBI Taxonomy" id="79813"/>
    <lineage>
        <taxon>Eukaryota</taxon>
        <taxon>Fungi</taxon>
        <taxon>Dikarya</taxon>
        <taxon>Ascomycota</taxon>
        <taxon>Pezizomycotina</taxon>
        <taxon>Sordariomycetes</taxon>
        <taxon>Sordariomycetidae</taxon>
        <taxon>Sordariales</taxon>
        <taxon>Chaetomiaceae</taxon>
        <taxon>Achaetomium</taxon>
    </lineage>
</organism>
<dbReference type="PROSITE" id="PS00463">
    <property type="entry name" value="ZN2_CY6_FUNGAL_1"/>
    <property type="match status" value="1"/>
</dbReference>
<dbReference type="Proteomes" id="UP001303760">
    <property type="component" value="Unassembled WGS sequence"/>
</dbReference>
<protein>
    <recommendedName>
        <fullName evidence="3">Zn(2)-C6 fungal-type domain-containing protein</fullName>
    </recommendedName>
</protein>
<name>A0AAN7C588_9PEZI</name>
<dbReference type="InterPro" id="IPR001138">
    <property type="entry name" value="Zn2Cys6_DnaBD"/>
</dbReference>
<dbReference type="SUPFAM" id="SSF57701">
    <property type="entry name" value="Zn2/Cys6 DNA-binding domain"/>
    <property type="match status" value="1"/>
</dbReference>
<dbReference type="GO" id="GO:0000981">
    <property type="term" value="F:DNA-binding transcription factor activity, RNA polymerase II-specific"/>
    <property type="evidence" value="ECO:0007669"/>
    <property type="project" value="InterPro"/>
</dbReference>
<feature type="region of interest" description="Disordered" evidence="2">
    <location>
        <begin position="1"/>
        <end position="36"/>
    </location>
</feature>
<feature type="domain" description="Zn(2)-C6 fungal-type" evidence="3">
    <location>
        <begin position="37"/>
        <end position="67"/>
    </location>
</feature>
<evidence type="ECO:0000259" key="3">
    <source>
        <dbReference type="PROSITE" id="PS50048"/>
    </source>
</evidence>